<protein>
    <submittedName>
        <fullName evidence="2">Uncharacterized protein</fullName>
    </submittedName>
</protein>
<keyword evidence="1" id="KW-0732">Signal</keyword>
<comment type="caution">
    <text evidence="2">The sequence shown here is derived from an EMBL/GenBank/DDBJ whole genome shotgun (WGS) entry which is preliminary data.</text>
</comment>
<dbReference type="AlphaFoldDB" id="A0A7J8W4B8"/>
<dbReference type="EMBL" id="JABFAB010233223">
    <property type="protein sequence ID" value="MBA0669876.1"/>
    <property type="molecule type" value="Genomic_DNA"/>
</dbReference>
<keyword evidence="3" id="KW-1185">Reference proteome</keyword>
<sequence>MGSGLLALIGFWVVAQCSRLNSWKQLRLSRKVLQEGLIQL</sequence>
<dbReference type="Proteomes" id="UP000593573">
    <property type="component" value="Unassembled WGS sequence"/>
</dbReference>
<organism evidence="2 3">
    <name type="scientific">Gossypium klotzschianum</name>
    <dbReference type="NCBI Taxonomy" id="34286"/>
    <lineage>
        <taxon>Eukaryota</taxon>
        <taxon>Viridiplantae</taxon>
        <taxon>Streptophyta</taxon>
        <taxon>Embryophyta</taxon>
        <taxon>Tracheophyta</taxon>
        <taxon>Spermatophyta</taxon>
        <taxon>Magnoliopsida</taxon>
        <taxon>eudicotyledons</taxon>
        <taxon>Gunneridae</taxon>
        <taxon>Pentapetalae</taxon>
        <taxon>rosids</taxon>
        <taxon>malvids</taxon>
        <taxon>Malvales</taxon>
        <taxon>Malvaceae</taxon>
        <taxon>Malvoideae</taxon>
        <taxon>Gossypium</taxon>
    </lineage>
</organism>
<name>A0A7J8W4B8_9ROSI</name>
<gene>
    <name evidence="2" type="ORF">Goklo_029259</name>
</gene>
<evidence type="ECO:0000313" key="2">
    <source>
        <dbReference type="EMBL" id="MBA0669876.1"/>
    </source>
</evidence>
<evidence type="ECO:0000313" key="3">
    <source>
        <dbReference type="Proteomes" id="UP000593573"/>
    </source>
</evidence>
<evidence type="ECO:0000256" key="1">
    <source>
        <dbReference type="SAM" id="SignalP"/>
    </source>
</evidence>
<reference evidence="2 3" key="1">
    <citation type="journal article" date="2019" name="Genome Biol. Evol.">
        <title>Insights into the evolution of the New World diploid cottons (Gossypium, subgenus Houzingenia) based on genome sequencing.</title>
        <authorList>
            <person name="Grover C.E."/>
            <person name="Arick M.A. 2nd"/>
            <person name="Thrash A."/>
            <person name="Conover J.L."/>
            <person name="Sanders W.S."/>
            <person name="Peterson D.G."/>
            <person name="Frelichowski J.E."/>
            <person name="Scheffler J.A."/>
            <person name="Scheffler B.E."/>
            <person name="Wendel J.F."/>
        </authorList>
    </citation>
    <scope>NUCLEOTIDE SEQUENCE [LARGE SCALE GENOMIC DNA]</scope>
    <source>
        <strain evidence="2">57</strain>
        <tissue evidence="2">Leaf</tissue>
    </source>
</reference>
<proteinExistence type="predicted"/>
<feature type="chain" id="PRO_5029739385" evidence="1">
    <location>
        <begin position="18"/>
        <end position="40"/>
    </location>
</feature>
<feature type="signal peptide" evidence="1">
    <location>
        <begin position="1"/>
        <end position="17"/>
    </location>
</feature>
<accession>A0A7J8W4B8</accession>